<dbReference type="GO" id="GO:0055085">
    <property type="term" value="P:transmembrane transport"/>
    <property type="evidence" value="ECO:0007669"/>
    <property type="project" value="InterPro"/>
</dbReference>
<evidence type="ECO:0000259" key="8">
    <source>
        <dbReference type="PROSITE" id="PS50928"/>
    </source>
</evidence>
<feature type="transmembrane region" description="Helical" evidence="7">
    <location>
        <begin position="301"/>
        <end position="321"/>
    </location>
</feature>
<evidence type="ECO:0000256" key="7">
    <source>
        <dbReference type="RuleBase" id="RU363032"/>
    </source>
</evidence>
<keyword evidence="10" id="KW-1185">Reference proteome</keyword>
<evidence type="ECO:0000256" key="6">
    <source>
        <dbReference type="ARBA" id="ARBA00023136"/>
    </source>
</evidence>
<name>A0A6I3IYK9_9MICO</name>
<dbReference type="PANTHER" id="PTHR43386">
    <property type="entry name" value="OLIGOPEPTIDE TRANSPORT SYSTEM PERMEASE PROTEIN APPC"/>
    <property type="match status" value="1"/>
</dbReference>
<evidence type="ECO:0000256" key="2">
    <source>
        <dbReference type="ARBA" id="ARBA00022448"/>
    </source>
</evidence>
<comment type="similarity">
    <text evidence="7">Belongs to the binding-protein-dependent transport system permease family.</text>
</comment>
<dbReference type="InterPro" id="IPR035906">
    <property type="entry name" value="MetI-like_sf"/>
</dbReference>
<dbReference type="SUPFAM" id="SSF161098">
    <property type="entry name" value="MetI-like"/>
    <property type="match status" value="1"/>
</dbReference>
<proteinExistence type="inferred from homology"/>
<accession>A0A6I3IYK9</accession>
<dbReference type="GO" id="GO:0005886">
    <property type="term" value="C:plasma membrane"/>
    <property type="evidence" value="ECO:0007669"/>
    <property type="project" value="UniProtKB-SubCell"/>
</dbReference>
<dbReference type="Pfam" id="PF12911">
    <property type="entry name" value="OppC_N"/>
    <property type="match status" value="1"/>
</dbReference>
<evidence type="ECO:0000313" key="10">
    <source>
        <dbReference type="Proteomes" id="UP000431092"/>
    </source>
</evidence>
<dbReference type="PANTHER" id="PTHR43386:SF1">
    <property type="entry name" value="D,D-DIPEPTIDE TRANSPORT SYSTEM PERMEASE PROTEIN DDPC-RELATED"/>
    <property type="match status" value="1"/>
</dbReference>
<dbReference type="InterPro" id="IPR000515">
    <property type="entry name" value="MetI-like"/>
</dbReference>
<comment type="subcellular location">
    <subcellularLocation>
        <location evidence="1 7">Cell membrane</location>
        <topology evidence="1 7">Multi-pass membrane protein</topology>
    </subcellularLocation>
</comment>
<keyword evidence="6 7" id="KW-0472">Membrane</keyword>
<gene>
    <name evidence="9" type="ORF">GGG17_15820</name>
</gene>
<dbReference type="RefSeq" id="WP_154594649.1">
    <property type="nucleotide sequence ID" value="NZ_WLVL01000057.1"/>
</dbReference>
<dbReference type="InterPro" id="IPR050366">
    <property type="entry name" value="BP-dependent_transpt_permease"/>
</dbReference>
<keyword evidence="2 7" id="KW-0813">Transport</keyword>
<keyword evidence="3" id="KW-1003">Cell membrane</keyword>
<dbReference type="AlphaFoldDB" id="A0A6I3IYK9"/>
<dbReference type="Proteomes" id="UP000431092">
    <property type="component" value="Unassembled WGS sequence"/>
</dbReference>
<evidence type="ECO:0000256" key="1">
    <source>
        <dbReference type="ARBA" id="ARBA00004651"/>
    </source>
</evidence>
<feature type="transmembrane region" description="Helical" evidence="7">
    <location>
        <begin position="43"/>
        <end position="64"/>
    </location>
</feature>
<dbReference type="EMBL" id="WLVL01000057">
    <property type="protein sequence ID" value="MTB73401.1"/>
    <property type="molecule type" value="Genomic_DNA"/>
</dbReference>
<keyword evidence="5 7" id="KW-1133">Transmembrane helix</keyword>
<evidence type="ECO:0000256" key="4">
    <source>
        <dbReference type="ARBA" id="ARBA00022692"/>
    </source>
</evidence>
<dbReference type="InterPro" id="IPR025966">
    <property type="entry name" value="OppC_N"/>
</dbReference>
<dbReference type="CDD" id="cd06261">
    <property type="entry name" value="TM_PBP2"/>
    <property type="match status" value="1"/>
</dbReference>
<feature type="transmembrane region" description="Helical" evidence="7">
    <location>
        <begin position="121"/>
        <end position="144"/>
    </location>
</feature>
<evidence type="ECO:0000256" key="5">
    <source>
        <dbReference type="ARBA" id="ARBA00022989"/>
    </source>
</evidence>
<keyword evidence="4 7" id="KW-0812">Transmembrane</keyword>
<sequence>MSTSPTHADQAGIAVDVAPAQGDDIKGRSPWQLVFARLRRDRVTMAALVGSVVVVLLGVVAPVLTSAGVLDLSNHEELVQDLGSMPSGPMGGVTGDHWLGVQPGTGRDLLSLILSGMTTSLLVAVSATGVAILLGTIMGLVSGFAGGRTDWLISRVIDLVLSFPQTLMLLSLQTVMVTWIADLVGMADTASTPKLLFIITVLGFFGWPYFARIVRGQVMSLREREFVEAARSLGARPWRLYTKELLPHLWAPILVYTTMILPQNIAQEAALGFLGVGVPPPTISLGTLLNDSINYALPDPAYFLFPGLAVFLMVFAFNILGDGLRDALDPKADRQ</sequence>
<organism evidence="9 10">
    <name type="scientific">Arsenicicoccus cauae</name>
    <dbReference type="NCBI Taxonomy" id="2663847"/>
    <lineage>
        <taxon>Bacteria</taxon>
        <taxon>Bacillati</taxon>
        <taxon>Actinomycetota</taxon>
        <taxon>Actinomycetes</taxon>
        <taxon>Micrococcales</taxon>
        <taxon>Intrasporangiaceae</taxon>
        <taxon>Arsenicicoccus</taxon>
    </lineage>
</organism>
<feature type="transmembrane region" description="Helical" evidence="7">
    <location>
        <begin position="156"/>
        <end position="180"/>
    </location>
</feature>
<protein>
    <submittedName>
        <fullName evidence="9">ABC transporter permease subunit</fullName>
    </submittedName>
</protein>
<feature type="transmembrane region" description="Helical" evidence="7">
    <location>
        <begin position="195"/>
        <end position="214"/>
    </location>
</feature>
<evidence type="ECO:0000256" key="3">
    <source>
        <dbReference type="ARBA" id="ARBA00022475"/>
    </source>
</evidence>
<feature type="domain" description="ABC transmembrane type-1" evidence="8">
    <location>
        <begin position="117"/>
        <end position="321"/>
    </location>
</feature>
<dbReference type="Pfam" id="PF00528">
    <property type="entry name" value="BPD_transp_1"/>
    <property type="match status" value="1"/>
</dbReference>
<reference evidence="9 10" key="1">
    <citation type="submission" date="2019-11" db="EMBL/GenBank/DDBJ databases">
        <title>Whole genome sequencing identifies a novel species of the genus Arsenicicoccus isolated from human blood.</title>
        <authorList>
            <person name="Jeong J.H."/>
            <person name="Kweon O.J."/>
            <person name="Kim H.R."/>
            <person name="Kim T.-H."/>
            <person name="Ha S.-M."/>
            <person name="Lee M.-K."/>
        </authorList>
    </citation>
    <scope>NUCLEOTIDE SEQUENCE [LARGE SCALE GENOMIC DNA]</scope>
    <source>
        <strain evidence="9 10">MKL-02</strain>
    </source>
</reference>
<comment type="caution">
    <text evidence="9">The sequence shown here is derived from an EMBL/GenBank/DDBJ whole genome shotgun (WGS) entry which is preliminary data.</text>
</comment>
<evidence type="ECO:0000313" key="9">
    <source>
        <dbReference type="EMBL" id="MTB73401.1"/>
    </source>
</evidence>
<dbReference type="Gene3D" id="1.10.3720.10">
    <property type="entry name" value="MetI-like"/>
    <property type="match status" value="1"/>
</dbReference>
<dbReference type="PROSITE" id="PS50928">
    <property type="entry name" value="ABC_TM1"/>
    <property type="match status" value="1"/>
</dbReference>